<reference evidence="8 9" key="1">
    <citation type="submission" date="2023-01" db="EMBL/GenBank/DDBJ databases">
        <title>Cultivation and genomic characterization of new, ubiquitous marine nitrite-oxidizing bacteria from the Nitrospirales.</title>
        <authorList>
            <person name="Mueller A.J."/>
            <person name="Daebeler A."/>
            <person name="Herbold C.W."/>
            <person name="Kirkegaard R.H."/>
            <person name="Daims H."/>
        </authorList>
    </citation>
    <scope>NUCLEOTIDE SEQUENCE [LARGE SCALE GENOMIC DNA]</scope>
    <source>
        <strain evidence="8 9">VA</strain>
    </source>
</reference>
<organism evidence="8 9">
    <name type="scientific">Candidatus Nitrospira allomarina</name>
    <dbReference type="NCBI Taxonomy" id="3020900"/>
    <lineage>
        <taxon>Bacteria</taxon>
        <taxon>Pseudomonadati</taxon>
        <taxon>Nitrospirota</taxon>
        <taxon>Nitrospiria</taxon>
        <taxon>Nitrospirales</taxon>
        <taxon>Nitrospiraceae</taxon>
        <taxon>Nitrospira</taxon>
    </lineage>
</organism>
<sequence>MVDTIQYATGKRKNAIARAWVEPGQGDILINARSVDSYFPRLTHQIQIQTPFEVTKTGGQFNVKATLTGGGVSGQAGALRHAIAKALALYNPSLRDPLKKNGLLTRDSRVKERKKYGQKGARARFQYSKR</sequence>
<dbReference type="InterPro" id="IPR023035">
    <property type="entry name" value="Ribosomal_uS9_bac/plastid"/>
</dbReference>
<dbReference type="KEGG" id="nall:PP769_18325"/>
<dbReference type="GO" id="GO:0003723">
    <property type="term" value="F:RNA binding"/>
    <property type="evidence" value="ECO:0007669"/>
    <property type="project" value="TreeGrafter"/>
</dbReference>
<dbReference type="InterPro" id="IPR014721">
    <property type="entry name" value="Ribsml_uS5_D2-typ_fold_subgr"/>
</dbReference>
<evidence type="ECO:0000313" key="9">
    <source>
        <dbReference type="Proteomes" id="UP001302719"/>
    </source>
</evidence>
<dbReference type="AlphaFoldDB" id="A0AA96GDE2"/>
<name>A0AA96GDE2_9BACT</name>
<protein>
    <recommendedName>
        <fullName evidence="4 5">Small ribosomal subunit protein uS9</fullName>
    </recommendedName>
</protein>
<dbReference type="NCBIfam" id="NF001099">
    <property type="entry name" value="PRK00132.1"/>
    <property type="match status" value="1"/>
</dbReference>
<dbReference type="Pfam" id="PF00380">
    <property type="entry name" value="Ribosomal_S9"/>
    <property type="match status" value="1"/>
</dbReference>
<evidence type="ECO:0000256" key="2">
    <source>
        <dbReference type="ARBA" id="ARBA00022980"/>
    </source>
</evidence>
<proteinExistence type="inferred from homology"/>
<dbReference type="PROSITE" id="PS00360">
    <property type="entry name" value="RIBOSOMAL_S9"/>
    <property type="match status" value="1"/>
</dbReference>
<gene>
    <name evidence="5 8" type="primary">rpsI</name>
    <name evidence="8" type="ORF">PP769_18325</name>
</gene>
<comment type="similarity">
    <text evidence="1 5 6">Belongs to the universal ribosomal protein uS9 family.</text>
</comment>
<dbReference type="InterPro" id="IPR000754">
    <property type="entry name" value="Ribosomal_uS9"/>
</dbReference>
<dbReference type="Gene3D" id="3.30.230.10">
    <property type="match status" value="1"/>
</dbReference>
<dbReference type="InterPro" id="IPR020568">
    <property type="entry name" value="Ribosomal_Su5_D2-typ_SF"/>
</dbReference>
<keyword evidence="3 5" id="KW-0687">Ribonucleoprotein</keyword>
<evidence type="ECO:0000256" key="4">
    <source>
        <dbReference type="ARBA" id="ARBA00035259"/>
    </source>
</evidence>
<dbReference type="PANTHER" id="PTHR21569">
    <property type="entry name" value="RIBOSOMAL PROTEIN S9"/>
    <property type="match status" value="1"/>
</dbReference>
<evidence type="ECO:0000256" key="7">
    <source>
        <dbReference type="SAM" id="MobiDB-lite"/>
    </source>
</evidence>
<dbReference type="GO" id="GO:0003735">
    <property type="term" value="F:structural constituent of ribosome"/>
    <property type="evidence" value="ECO:0007669"/>
    <property type="project" value="InterPro"/>
</dbReference>
<dbReference type="FunFam" id="3.30.230.10:FF:000001">
    <property type="entry name" value="30S ribosomal protein S9"/>
    <property type="match status" value="1"/>
</dbReference>
<evidence type="ECO:0000256" key="3">
    <source>
        <dbReference type="ARBA" id="ARBA00023274"/>
    </source>
</evidence>
<dbReference type="Proteomes" id="UP001302719">
    <property type="component" value="Chromosome"/>
</dbReference>
<dbReference type="HAMAP" id="MF_00532_B">
    <property type="entry name" value="Ribosomal_uS9_B"/>
    <property type="match status" value="1"/>
</dbReference>
<evidence type="ECO:0000256" key="6">
    <source>
        <dbReference type="RuleBase" id="RU003815"/>
    </source>
</evidence>
<keyword evidence="2 5" id="KW-0689">Ribosomal protein</keyword>
<dbReference type="GO" id="GO:0022627">
    <property type="term" value="C:cytosolic small ribosomal subunit"/>
    <property type="evidence" value="ECO:0007669"/>
    <property type="project" value="TreeGrafter"/>
</dbReference>
<evidence type="ECO:0000256" key="1">
    <source>
        <dbReference type="ARBA" id="ARBA00005251"/>
    </source>
</evidence>
<accession>A0AA96GDE2</accession>
<keyword evidence="9" id="KW-1185">Reference proteome</keyword>
<evidence type="ECO:0000256" key="5">
    <source>
        <dbReference type="HAMAP-Rule" id="MF_00532"/>
    </source>
</evidence>
<dbReference type="RefSeq" id="WP_312642975.1">
    <property type="nucleotide sequence ID" value="NZ_CP116967.1"/>
</dbReference>
<dbReference type="PANTHER" id="PTHR21569:SF1">
    <property type="entry name" value="SMALL RIBOSOMAL SUBUNIT PROTEIN US9M"/>
    <property type="match status" value="1"/>
</dbReference>
<dbReference type="EMBL" id="CP116967">
    <property type="protein sequence ID" value="WNM57905.1"/>
    <property type="molecule type" value="Genomic_DNA"/>
</dbReference>
<evidence type="ECO:0000313" key="8">
    <source>
        <dbReference type="EMBL" id="WNM57905.1"/>
    </source>
</evidence>
<dbReference type="GO" id="GO:0006412">
    <property type="term" value="P:translation"/>
    <property type="evidence" value="ECO:0007669"/>
    <property type="project" value="UniProtKB-UniRule"/>
</dbReference>
<dbReference type="SUPFAM" id="SSF54211">
    <property type="entry name" value="Ribosomal protein S5 domain 2-like"/>
    <property type="match status" value="1"/>
</dbReference>
<feature type="region of interest" description="Disordered" evidence="7">
    <location>
        <begin position="100"/>
        <end position="130"/>
    </location>
</feature>
<dbReference type="InterPro" id="IPR020574">
    <property type="entry name" value="Ribosomal_uS9_CS"/>
</dbReference>